<dbReference type="InterPro" id="IPR036739">
    <property type="entry name" value="SLC41_membr_dom_sf"/>
</dbReference>
<keyword evidence="9" id="KW-1003">Cell membrane</keyword>
<keyword evidence="8" id="KW-0129">CBS domain</keyword>
<organism evidence="11 12">
    <name type="scientific">Sulfidibacter corallicola</name>
    <dbReference type="NCBI Taxonomy" id="2818388"/>
    <lineage>
        <taxon>Bacteria</taxon>
        <taxon>Pseudomonadati</taxon>
        <taxon>Acidobacteriota</taxon>
        <taxon>Holophagae</taxon>
        <taxon>Acanthopleuribacterales</taxon>
        <taxon>Acanthopleuribacteraceae</taxon>
        <taxon>Sulfidibacter</taxon>
    </lineage>
</organism>
<dbReference type="CDD" id="cd04606">
    <property type="entry name" value="CBS_pair_Mg_transporter"/>
    <property type="match status" value="1"/>
</dbReference>
<comment type="similarity">
    <text evidence="2 9">Belongs to the SLC41A transporter family.</text>
</comment>
<evidence type="ECO:0000256" key="2">
    <source>
        <dbReference type="ARBA" id="ARBA00009749"/>
    </source>
</evidence>
<dbReference type="RefSeq" id="WP_237377301.1">
    <property type="nucleotide sequence ID" value="NZ_CP071793.1"/>
</dbReference>
<evidence type="ECO:0000256" key="7">
    <source>
        <dbReference type="ARBA" id="ARBA00023136"/>
    </source>
</evidence>
<protein>
    <recommendedName>
        <fullName evidence="9">Magnesium transporter MgtE</fullName>
    </recommendedName>
</protein>
<evidence type="ECO:0000259" key="10">
    <source>
        <dbReference type="PROSITE" id="PS51371"/>
    </source>
</evidence>
<dbReference type="SMART" id="SM00924">
    <property type="entry name" value="MgtE_N"/>
    <property type="match status" value="1"/>
</dbReference>
<dbReference type="EMBL" id="CP071793">
    <property type="protein sequence ID" value="QTD47633.1"/>
    <property type="molecule type" value="Genomic_DNA"/>
</dbReference>
<dbReference type="KEGG" id="scor:J3U87_18735"/>
<evidence type="ECO:0000313" key="12">
    <source>
        <dbReference type="Proteomes" id="UP000663929"/>
    </source>
</evidence>
<dbReference type="InterPro" id="IPR046342">
    <property type="entry name" value="CBS_dom_sf"/>
</dbReference>
<dbReference type="SMART" id="SM00116">
    <property type="entry name" value="CBS"/>
    <property type="match status" value="2"/>
</dbReference>
<keyword evidence="5 9" id="KW-0460">Magnesium</keyword>
<dbReference type="Pfam" id="PF01769">
    <property type="entry name" value="MgtE"/>
    <property type="match status" value="1"/>
</dbReference>
<feature type="domain" description="CBS" evidence="10">
    <location>
        <begin position="149"/>
        <end position="211"/>
    </location>
</feature>
<accession>A0A8A4TD94</accession>
<dbReference type="NCBIfam" id="TIGR00400">
    <property type="entry name" value="mgtE"/>
    <property type="match status" value="1"/>
</dbReference>
<feature type="transmembrane region" description="Helical" evidence="9">
    <location>
        <begin position="399"/>
        <end position="420"/>
    </location>
</feature>
<comment type="function">
    <text evidence="9">Acts as a magnesium transporter.</text>
</comment>
<keyword evidence="9" id="KW-0479">Metal-binding</keyword>
<dbReference type="InterPro" id="IPR038076">
    <property type="entry name" value="MgtE_N_sf"/>
</dbReference>
<gene>
    <name evidence="11" type="primary">mgtE</name>
    <name evidence="11" type="ORF">J3U87_18735</name>
</gene>
<keyword evidence="12" id="KW-1185">Reference proteome</keyword>
<dbReference type="Gene3D" id="1.10.357.20">
    <property type="entry name" value="SLC41 divalent cation transporters, integral membrane domain"/>
    <property type="match status" value="1"/>
</dbReference>
<dbReference type="SUPFAM" id="SSF161093">
    <property type="entry name" value="MgtE membrane domain-like"/>
    <property type="match status" value="1"/>
</dbReference>
<evidence type="ECO:0000256" key="1">
    <source>
        <dbReference type="ARBA" id="ARBA00004141"/>
    </source>
</evidence>
<dbReference type="InterPro" id="IPR006669">
    <property type="entry name" value="MgtE_transporter"/>
</dbReference>
<dbReference type="PANTHER" id="PTHR43773">
    <property type="entry name" value="MAGNESIUM TRANSPORTER MGTE"/>
    <property type="match status" value="1"/>
</dbReference>
<evidence type="ECO:0000256" key="8">
    <source>
        <dbReference type="PROSITE-ProRule" id="PRU00703"/>
    </source>
</evidence>
<keyword evidence="4 9" id="KW-0812">Transmembrane</keyword>
<sequence length="464" mass="51990">MAEIIQSVTQEQWEALLSELSSTLKNRDKVSLLRLIQQYHPEDIAEVIDELDFDKIVEIVRTVLLSDVTYCAELMLALEPATIARMYAHLKAPEWAVIFQELSDDDAVYILDLFPDPAREQLVSRMPGEEQEDLRQLMNYPEESAGRIMTTEFLSLDQSATVENAIELLRANKDIDPVNLMFLYVTEKEKLVGMVSLRQLLLSKRTAKLKSFMRTDVIGVHVDMDQEEVADIVSRHDEVTVPVVDDQDQIQGIITVDDVIDVIQDETSEDLFQLIGSSDEELLVRDNTMKIVSLRLPWILTSFFGSLMVVLIMRYTERDVFGEDAARIFTFVPMISAMGGNVGVQSSTIMARLLSSSTPNWKEARTSTMKEARVGLTLGLICGALIGLIAYFWGGIGLLVTVMTAMTCTLTAAATTGTIIPIAMKRLGFDPALATGPFVTSFNDFVAVCVYFSIVYMLRDYLQF</sequence>
<dbReference type="Proteomes" id="UP000663929">
    <property type="component" value="Chromosome"/>
</dbReference>
<dbReference type="GO" id="GO:0015095">
    <property type="term" value="F:magnesium ion transmembrane transporter activity"/>
    <property type="evidence" value="ECO:0007669"/>
    <property type="project" value="UniProtKB-UniRule"/>
</dbReference>
<evidence type="ECO:0000256" key="5">
    <source>
        <dbReference type="ARBA" id="ARBA00022842"/>
    </source>
</evidence>
<dbReference type="InterPro" id="IPR006667">
    <property type="entry name" value="SLC41_membr_dom"/>
</dbReference>
<keyword evidence="7 9" id="KW-0472">Membrane</keyword>
<dbReference type="Gene3D" id="1.25.60.10">
    <property type="entry name" value="MgtE N-terminal domain-like"/>
    <property type="match status" value="1"/>
</dbReference>
<dbReference type="GO" id="GO:0005886">
    <property type="term" value="C:plasma membrane"/>
    <property type="evidence" value="ECO:0007669"/>
    <property type="project" value="UniProtKB-SubCell"/>
</dbReference>
<dbReference type="PROSITE" id="PS51371">
    <property type="entry name" value="CBS"/>
    <property type="match status" value="2"/>
</dbReference>
<dbReference type="Pfam" id="PF03448">
    <property type="entry name" value="MgtE_N"/>
    <property type="match status" value="1"/>
</dbReference>
<feature type="transmembrane region" description="Helical" evidence="9">
    <location>
        <begin position="328"/>
        <end position="354"/>
    </location>
</feature>
<feature type="domain" description="CBS" evidence="10">
    <location>
        <begin position="213"/>
        <end position="269"/>
    </location>
</feature>
<dbReference type="SUPFAM" id="SSF158791">
    <property type="entry name" value="MgtE N-terminal domain-like"/>
    <property type="match status" value="1"/>
</dbReference>
<comment type="subcellular location">
    <subcellularLocation>
        <location evidence="9">Cell membrane</location>
        <topology evidence="9">Multi-pass membrane protein</topology>
    </subcellularLocation>
    <subcellularLocation>
        <location evidence="1">Membrane</location>
        <topology evidence="1">Multi-pass membrane protein</topology>
    </subcellularLocation>
</comment>
<dbReference type="InterPro" id="IPR000644">
    <property type="entry name" value="CBS_dom"/>
</dbReference>
<dbReference type="Gene3D" id="3.10.580.10">
    <property type="entry name" value="CBS-domain"/>
    <property type="match status" value="1"/>
</dbReference>
<keyword evidence="3 9" id="KW-0813">Transport</keyword>
<feature type="transmembrane region" description="Helical" evidence="9">
    <location>
        <begin position="432"/>
        <end position="458"/>
    </location>
</feature>
<dbReference type="PANTHER" id="PTHR43773:SF1">
    <property type="entry name" value="MAGNESIUM TRANSPORTER MGTE"/>
    <property type="match status" value="1"/>
</dbReference>
<dbReference type="GO" id="GO:0046872">
    <property type="term" value="F:metal ion binding"/>
    <property type="evidence" value="ECO:0007669"/>
    <property type="project" value="UniProtKB-KW"/>
</dbReference>
<dbReference type="AlphaFoldDB" id="A0A8A4TD94"/>
<evidence type="ECO:0000256" key="3">
    <source>
        <dbReference type="ARBA" id="ARBA00022448"/>
    </source>
</evidence>
<evidence type="ECO:0000256" key="6">
    <source>
        <dbReference type="ARBA" id="ARBA00022989"/>
    </source>
</evidence>
<dbReference type="InterPro" id="IPR006668">
    <property type="entry name" value="Mg_transptr_MgtE_intracell_dom"/>
</dbReference>
<comment type="subunit">
    <text evidence="9">Homodimer.</text>
</comment>
<feature type="transmembrane region" description="Helical" evidence="9">
    <location>
        <begin position="374"/>
        <end position="393"/>
    </location>
</feature>
<dbReference type="Pfam" id="PF00571">
    <property type="entry name" value="CBS"/>
    <property type="match status" value="2"/>
</dbReference>
<feature type="transmembrane region" description="Helical" evidence="9">
    <location>
        <begin position="296"/>
        <end position="316"/>
    </location>
</feature>
<evidence type="ECO:0000256" key="4">
    <source>
        <dbReference type="ARBA" id="ARBA00022692"/>
    </source>
</evidence>
<evidence type="ECO:0000256" key="9">
    <source>
        <dbReference type="RuleBase" id="RU362011"/>
    </source>
</evidence>
<keyword evidence="6 9" id="KW-1133">Transmembrane helix</keyword>
<evidence type="ECO:0000313" key="11">
    <source>
        <dbReference type="EMBL" id="QTD47633.1"/>
    </source>
</evidence>
<dbReference type="SUPFAM" id="SSF54631">
    <property type="entry name" value="CBS-domain pair"/>
    <property type="match status" value="1"/>
</dbReference>
<reference evidence="11" key="1">
    <citation type="submission" date="2021-03" db="EMBL/GenBank/DDBJ databases">
        <title>Acanthopleuribacteraceae sp. M133.</title>
        <authorList>
            <person name="Wang G."/>
        </authorList>
    </citation>
    <scope>NUCLEOTIDE SEQUENCE</scope>
    <source>
        <strain evidence="11">M133</strain>
    </source>
</reference>
<proteinExistence type="inferred from homology"/>
<name>A0A8A4TD94_SULCO</name>